<dbReference type="GO" id="GO:0003964">
    <property type="term" value="F:RNA-directed DNA polymerase activity"/>
    <property type="evidence" value="ECO:0007669"/>
    <property type="project" value="UniProtKB-KW"/>
</dbReference>
<protein>
    <recommendedName>
        <fullName evidence="7">Reverse transcriptase RNase H-like domain-containing protein</fullName>
    </recommendedName>
</protein>
<name>A0AAU9UTX6_EUPED</name>
<comment type="caution">
    <text evidence="8">The sequence shown here is derived from an EMBL/GenBank/DDBJ whole genome shotgun (WGS) entry which is preliminary data.</text>
</comment>
<organism evidence="8 9">
    <name type="scientific">Euphydryas editha</name>
    <name type="common">Edith's checkerspot</name>
    <dbReference type="NCBI Taxonomy" id="104508"/>
    <lineage>
        <taxon>Eukaryota</taxon>
        <taxon>Metazoa</taxon>
        <taxon>Ecdysozoa</taxon>
        <taxon>Arthropoda</taxon>
        <taxon>Hexapoda</taxon>
        <taxon>Insecta</taxon>
        <taxon>Pterygota</taxon>
        <taxon>Neoptera</taxon>
        <taxon>Endopterygota</taxon>
        <taxon>Lepidoptera</taxon>
        <taxon>Glossata</taxon>
        <taxon>Ditrysia</taxon>
        <taxon>Papilionoidea</taxon>
        <taxon>Nymphalidae</taxon>
        <taxon>Nymphalinae</taxon>
        <taxon>Euphydryas</taxon>
    </lineage>
</organism>
<keyword evidence="5" id="KW-0378">Hydrolase</keyword>
<evidence type="ECO:0000256" key="1">
    <source>
        <dbReference type="ARBA" id="ARBA00022679"/>
    </source>
</evidence>
<feature type="domain" description="Reverse transcriptase RNase H-like" evidence="7">
    <location>
        <begin position="2"/>
        <end position="36"/>
    </location>
</feature>
<keyword evidence="3" id="KW-0540">Nuclease</keyword>
<dbReference type="InterPro" id="IPR041373">
    <property type="entry name" value="RT_RNaseH"/>
</dbReference>
<evidence type="ECO:0000256" key="6">
    <source>
        <dbReference type="ARBA" id="ARBA00022918"/>
    </source>
</evidence>
<reference evidence="8" key="1">
    <citation type="submission" date="2022-03" db="EMBL/GenBank/DDBJ databases">
        <authorList>
            <person name="Tunstrom K."/>
        </authorList>
    </citation>
    <scope>NUCLEOTIDE SEQUENCE</scope>
</reference>
<evidence type="ECO:0000313" key="8">
    <source>
        <dbReference type="EMBL" id="CAH2101346.1"/>
    </source>
</evidence>
<proteinExistence type="predicted"/>
<sequence length="96" mass="11329">MTLAECNYSTTKREALAVVWTVERFRGYIDGIRPVTADEKKYTGAAFYETCVVELITHECDWTCNILRRKETCEDAKDPFSIWRINYLIKKCFNKF</sequence>
<evidence type="ECO:0000256" key="5">
    <source>
        <dbReference type="ARBA" id="ARBA00022801"/>
    </source>
</evidence>
<evidence type="ECO:0000313" key="9">
    <source>
        <dbReference type="Proteomes" id="UP001153954"/>
    </source>
</evidence>
<accession>A0AAU9UTX6</accession>
<keyword evidence="1" id="KW-0808">Transferase</keyword>
<dbReference type="Pfam" id="PF17917">
    <property type="entry name" value="RT_RNaseH"/>
    <property type="match status" value="1"/>
</dbReference>
<evidence type="ECO:0000256" key="3">
    <source>
        <dbReference type="ARBA" id="ARBA00022722"/>
    </source>
</evidence>
<keyword evidence="2" id="KW-0548">Nucleotidyltransferase</keyword>
<evidence type="ECO:0000256" key="2">
    <source>
        <dbReference type="ARBA" id="ARBA00022695"/>
    </source>
</evidence>
<dbReference type="GO" id="GO:0004519">
    <property type="term" value="F:endonuclease activity"/>
    <property type="evidence" value="ECO:0007669"/>
    <property type="project" value="UniProtKB-KW"/>
</dbReference>
<dbReference type="EMBL" id="CAKOGL010000023">
    <property type="protein sequence ID" value="CAH2101346.1"/>
    <property type="molecule type" value="Genomic_DNA"/>
</dbReference>
<dbReference type="AlphaFoldDB" id="A0AAU9UTX6"/>
<gene>
    <name evidence="8" type="ORF">EEDITHA_LOCUS16113</name>
</gene>
<evidence type="ECO:0000259" key="7">
    <source>
        <dbReference type="Pfam" id="PF17917"/>
    </source>
</evidence>
<evidence type="ECO:0000256" key="4">
    <source>
        <dbReference type="ARBA" id="ARBA00022759"/>
    </source>
</evidence>
<dbReference type="Proteomes" id="UP001153954">
    <property type="component" value="Unassembled WGS sequence"/>
</dbReference>
<keyword evidence="4" id="KW-0255">Endonuclease</keyword>
<keyword evidence="6" id="KW-0695">RNA-directed DNA polymerase</keyword>
<dbReference type="GO" id="GO:0016787">
    <property type="term" value="F:hydrolase activity"/>
    <property type="evidence" value="ECO:0007669"/>
    <property type="project" value="UniProtKB-KW"/>
</dbReference>
<keyword evidence="9" id="KW-1185">Reference proteome</keyword>